<dbReference type="InterPro" id="IPR036901">
    <property type="entry name" value="Asp/Orn_carbamoylTrfase_sf"/>
</dbReference>
<evidence type="ECO:0000256" key="4">
    <source>
        <dbReference type="ARBA" id="ARBA00022975"/>
    </source>
</evidence>
<feature type="binding site" evidence="7">
    <location>
        <position position="171"/>
    </location>
    <ligand>
        <name>L-aspartate</name>
        <dbReference type="ChEBI" id="CHEBI:29991"/>
    </ligand>
</feature>
<evidence type="ECO:0000313" key="11">
    <source>
        <dbReference type="Proteomes" id="UP001341135"/>
    </source>
</evidence>
<keyword evidence="11" id="KW-1185">Reference proteome</keyword>
<dbReference type="NCBIfam" id="TIGR00670">
    <property type="entry name" value="asp_carb_tr"/>
    <property type="match status" value="1"/>
</dbReference>
<feature type="binding site" evidence="7">
    <location>
        <position position="61"/>
    </location>
    <ligand>
        <name>carbamoyl phosphate</name>
        <dbReference type="ChEBI" id="CHEBI:58228"/>
    </ligand>
</feature>
<dbReference type="EMBL" id="AP028907">
    <property type="protein sequence ID" value="BES80851.1"/>
    <property type="molecule type" value="Genomic_DNA"/>
</dbReference>
<evidence type="ECO:0000313" key="10">
    <source>
        <dbReference type="EMBL" id="BES80851.1"/>
    </source>
</evidence>
<dbReference type="PANTHER" id="PTHR45753:SF6">
    <property type="entry name" value="ASPARTATE CARBAMOYLTRANSFERASE"/>
    <property type="match status" value="1"/>
</dbReference>
<keyword evidence="3 7" id="KW-0808">Transferase</keyword>
<feature type="binding site" evidence="7">
    <location>
        <position position="110"/>
    </location>
    <ligand>
        <name>carbamoyl phosphate</name>
        <dbReference type="ChEBI" id="CHEBI:58228"/>
    </ligand>
</feature>
<evidence type="ECO:0000256" key="7">
    <source>
        <dbReference type="HAMAP-Rule" id="MF_00001"/>
    </source>
</evidence>
<dbReference type="GeneID" id="89288451"/>
<feature type="domain" description="Aspartate/ornithine carbamoyltransferase carbamoyl-P binding" evidence="9">
    <location>
        <begin position="9"/>
        <end position="151"/>
    </location>
</feature>
<proteinExistence type="inferred from homology"/>
<evidence type="ECO:0000256" key="2">
    <source>
        <dbReference type="ARBA" id="ARBA00008896"/>
    </source>
</evidence>
<dbReference type="SUPFAM" id="SSF53671">
    <property type="entry name" value="Aspartate/ornithine carbamoyltransferase"/>
    <property type="match status" value="1"/>
</dbReference>
<feature type="domain" description="Aspartate/ornithine carbamoyltransferase Asp/Orn-binding" evidence="8">
    <location>
        <begin position="159"/>
        <end position="308"/>
    </location>
</feature>
<dbReference type="Pfam" id="PF02729">
    <property type="entry name" value="OTCace_N"/>
    <property type="match status" value="1"/>
</dbReference>
<comment type="function">
    <text evidence="5 7">Catalyzes the condensation of carbamoyl phosphate and aspartate to form carbamoyl aspartate and inorganic phosphate, the committed step in the de novo pyrimidine nucleotide biosynthesis pathway.</text>
</comment>
<sequence>MPRGNWEGRDAISILDFTRDDLEELFDVAARMKEMLQRGRVPRLLEGRIVALAFFEPSTRTRLSFETAAKRLGAETIGFAGEEATSLAKGENLADTIRMLDGYADAIVIRHRYEGSALYAAEVAEKPVINAGDGKQHHPTQAMLDLYTVKELFGTIDGLVYGVLGDLRFGRAASSFILALTLYQPRKLYLISPPLLRARPEVRARLDEAGIDYEEVSKLDDVLGELDVLYVTRIQRERFPDPREYEKVRGSYRVTRELLERGAKPELRVLHPLPRVDEIAANVDSSRYAAYFLQARNGVPVRMALLSLILGAEV</sequence>
<feature type="binding site" evidence="7">
    <location>
        <position position="273"/>
    </location>
    <ligand>
        <name>carbamoyl phosphate</name>
        <dbReference type="ChEBI" id="CHEBI:58228"/>
    </ligand>
</feature>
<dbReference type="RefSeq" id="WP_338251436.1">
    <property type="nucleotide sequence ID" value="NZ_AP028907.1"/>
</dbReference>
<feature type="binding site" evidence="7">
    <location>
        <position position="60"/>
    </location>
    <ligand>
        <name>carbamoyl phosphate</name>
        <dbReference type="ChEBI" id="CHEBI:58228"/>
    </ligand>
</feature>
<dbReference type="InterPro" id="IPR006130">
    <property type="entry name" value="Asp/Orn_carbamoylTrfase"/>
</dbReference>
<evidence type="ECO:0000256" key="6">
    <source>
        <dbReference type="ARBA" id="ARBA00048859"/>
    </source>
</evidence>
<dbReference type="Gene3D" id="3.40.50.1370">
    <property type="entry name" value="Aspartate/ornithine carbamoyltransferase"/>
    <property type="match status" value="2"/>
</dbReference>
<dbReference type="EC" id="2.1.3.2" evidence="7"/>
<feature type="binding site" evidence="7">
    <location>
        <position position="274"/>
    </location>
    <ligand>
        <name>carbamoyl phosphate</name>
        <dbReference type="ChEBI" id="CHEBI:58228"/>
    </ligand>
</feature>
<dbReference type="PROSITE" id="PS00097">
    <property type="entry name" value="CARBAMOYLTRANSFERASE"/>
    <property type="match status" value="1"/>
</dbReference>
<comment type="catalytic activity">
    <reaction evidence="6 7">
        <text>carbamoyl phosphate + L-aspartate = N-carbamoyl-L-aspartate + phosphate + H(+)</text>
        <dbReference type="Rhea" id="RHEA:20013"/>
        <dbReference type="ChEBI" id="CHEBI:15378"/>
        <dbReference type="ChEBI" id="CHEBI:29991"/>
        <dbReference type="ChEBI" id="CHEBI:32814"/>
        <dbReference type="ChEBI" id="CHEBI:43474"/>
        <dbReference type="ChEBI" id="CHEBI:58228"/>
        <dbReference type="EC" id="2.1.3.2"/>
    </reaction>
</comment>
<accession>A0ABN6ZKU9</accession>
<keyword evidence="4 7" id="KW-0665">Pyrimidine biosynthesis</keyword>
<dbReference type="NCBIfam" id="NF002032">
    <property type="entry name" value="PRK00856.1"/>
    <property type="match status" value="1"/>
</dbReference>
<feature type="binding site" evidence="7">
    <location>
        <position position="89"/>
    </location>
    <ligand>
        <name>L-aspartate</name>
        <dbReference type="ChEBI" id="CHEBI:29991"/>
    </ligand>
</feature>
<dbReference type="HAMAP" id="MF_00001">
    <property type="entry name" value="Asp_carb_tr"/>
    <property type="match status" value="1"/>
</dbReference>
<gene>
    <name evidence="7 10" type="primary">pyrB</name>
    <name evidence="10" type="ORF">PABY_04180</name>
</gene>
<organism evidence="10 11">
    <name type="scientific">Pyrodictium abyssi</name>
    <dbReference type="NCBI Taxonomy" id="54256"/>
    <lineage>
        <taxon>Archaea</taxon>
        <taxon>Thermoproteota</taxon>
        <taxon>Thermoprotei</taxon>
        <taxon>Desulfurococcales</taxon>
        <taxon>Pyrodictiaceae</taxon>
        <taxon>Pyrodictium</taxon>
    </lineage>
</organism>
<name>A0ABN6ZKU9_9CREN</name>
<feature type="binding site" evidence="7">
    <location>
        <position position="138"/>
    </location>
    <ligand>
        <name>carbamoyl phosphate</name>
        <dbReference type="ChEBI" id="CHEBI:58228"/>
    </ligand>
</feature>
<evidence type="ECO:0000256" key="1">
    <source>
        <dbReference type="ARBA" id="ARBA00004852"/>
    </source>
</evidence>
<feature type="binding site" evidence="7">
    <location>
        <position position="141"/>
    </location>
    <ligand>
        <name>carbamoyl phosphate</name>
        <dbReference type="ChEBI" id="CHEBI:58228"/>
    </ligand>
</feature>
<reference evidence="10 11" key="1">
    <citation type="submission" date="2023-09" db="EMBL/GenBank/DDBJ databases">
        <title>Pyrofollis japonicus gen. nov. sp. nov., a novel member of the family Pyrodictiaceae isolated from the Iheya North hydrothermal field.</title>
        <authorList>
            <person name="Miyazaki U."/>
            <person name="Sanari M."/>
            <person name="Tame A."/>
            <person name="Kitajima M."/>
            <person name="Okamoto A."/>
            <person name="Sawayama S."/>
            <person name="Miyazaki J."/>
            <person name="Takai K."/>
            <person name="Nakagawa S."/>
        </authorList>
    </citation>
    <scope>NUCLEOTIDE SEQUENCE [LARGE SCALE GENOMIC DNA]</scope>
    <source>
        <strain evidence="10 11">AV2</strain>
    </source>
</reference>
<dbReference type="InterPro" id="IPR002082">
    <property type="entry name" value="Asp_carbamoyltransf"/>
</dbReference>
<dbReference type="PANTHER" id="PTHR45753">
    <property type="entry name" value="ORNITHINE CARBAMOYLTRANSFERASE, MITOCHONDRIAL"/>
    <property type="match status" value="1"/>
</dbReference>
<protein>
    <recommendedName>
        <fullName evidence="7">Aspartate carbamoyltransferase</fullName>
        <ecNumber evidence="7">2.1.3.2</ecNumber>
    </recommendedName>
    <alternativeName>
        <fullName evidence="7">Aspartate transcarbamylase</fullName>
        <shortName evidence="7">ATCase</shortName>
    </alternativeName>
</protein>
<dbReference type="InterPro" id="IPR006132">
    <property type="entry name" value="Asp/Orn_carbamoyltranf_P-bd"/>
</dbReference>
<comment type="pathway">
    <text evidence="1 7">Pyrimidine metabolism; UMP biosynthesis via de novo pathway; (S)-dihydroorotate from bicarbonate: step 2/3.</text>
</comment>
<evidence type="ECO:0000256" key="3">
    <source>
        <dbReference type="ARBA" id="ARBA00022679"/>
    </source>
</evidence>
<dbReference type="Pfam" id="PF00185">
    <property type="entry name" value="OTCace"/>
    <property type="match status" value="1"/>
</dbReference>
<dbReference type="Proteomes" id="UP001341135">
    <property type="component" value="Chromosome"/>
</dbReference>
<evidence type="ECO:0000259" key="9">
    <source>
        <dbReference type="Pfam" id="PF02729"/>
    </source>
</evidence>
<dbReference type="InterPro" id="IPR006131">
    <property type="entry name" value="Asp_carbamoyltransf_Asp/Orn-bd"/>
</dbReference>
<evidence type="ECO:0000256" key="5">
    <source>
        <dbReference type="ARBA" id="ARBA00043884"/>
    </source>
</evidence>
<feature type="binding site" evidence="7">
    <location>
        <position position="233"/>
    </location>
    <ligand>
        <name>L-aspartate</name>
        <dbReference type="ChEBI" id="CHEBI:29991"/>
    </ligand>
</feature>
<comment type="subunit">
    <text evidence="7">Heterooligomer of catalytic and regulatory chains.</text>
</comment>
<evidence type="ECO:0000259" key="8">
    <source>
        <dbReference type="Pfam" id="PF00185"/>
    </source>
</evidence>
<comment type="similarity">
    <text evidence="2 7">Belongs to the aspartate/ornithine carbamoyltransferase superfamily. ATCase family.</text>
</comment>
<dbReference type="PRINTS" id="PR00101">
    <property type="entry name" value="ATCASE"/>
</dbReference>
<dbReference type="PRINTS" id="PR00100">
    <property type="entry name" value="AOTCASE"/>
</dbReference>